<feature type="region of interest" description="Disordered" evidence="1">
    <location>
        <begin position="433"/>
        <end position="457"/>
    </location>
</feature>
<protein>
    <submittedName>
        <fullName evidence="2">Uncharacterized protein</fullName>
    </submittedName>
</protein>
<evidence type="ECO:0000313" key="2">
    <source>
        <dbReference type="EMBL" id="GLI62461.1"/>
    </source>
</evidence>
<accession>A0ABQ5RXY0</accession>
<feature type="region of interest" description="Disordered" evidence="1">
    <location>
        <begin position="625"/>
        <end position="695"/>
    </location>
</feature>
<feature type="compositionally biased region" description="Pro residues" evidence="1">
    <location>
        <begin position="442"/>
        <end position="453"/>
    </location>
</feature>
<keyword evidence="3" id="KW-1185">Reference proteome</keyword>
<organism evidence="2 3">
    <name type="scientific">Volvox africanus</name>
    <dbReference type="NCBI Taxonomy" id="51714"/>
    <lineage>
        <taxon>Eukaryota</taxon>
        <taxon>Viridiplantae</taxon>
        <taxon>Chlorophyta</taxon>
        <taxon>core chlorophytes</taxon>
        <taxon>Chlorophyceae</taxon>
        <taxon>CS clade</taxon>
        <taxon>Chlamydomonadales</taxon>
        <taxon>Volvocaceae</taxon>
        <taxon>Volvox</taxon>
    </lineage>
</organism>
<feature type="region of interest" description="Disordered" evidence="1">
    <location>
        <begin position="292"/>
        <end position="325"/>
    </location>
</feature>
<evidence type="ECO:0000256" key="1">
    <source>
        <dbReference type="SAM" id="MobiDB-lite"/>
    </source>
</evidence>
<evidence type="ECO:0000313" key="3">
    <source>
        <dbReference type="Proteomes" id="UP001165090"/>
    </source>
</evidence>
<feature type="compositionally biased region" description="Polar residues" evidence="1">
    <location>
        <begin position="7"/>
        <end position="17"/>
    </location>
</feature>
<feature type="region of interest" description="Disordered" evidence="1">
    <location>
        <begin position="357"/>
        <end position="377"/>
    </location>
</feature>
<feature type="compositionally biased region" description="Low complexity" evidence="1">
    <location>
        <begin position="646"/>
        <end position="656"/>
    </location>
</feature>
<feature type="region of interest" description="Disordered" evidence="1">
    <location>
        <begin position="1"/>
        <end position="187"/>
    </location>
</feature>
<feature type="compositionally biased region" description="Pro residues" evidence="1">
    <location>
        <begin position="657"/>
        <end position="674"/>
    </location>
</feature>
<feature type="compositionally biased region" description="Basic and acidic residues" evidence="1">
    <location>
        <begin position="307"/>
        <end position="320"/>
    </location>
</feature>
<dbReference type="EMBL" id="BSDZ01000013">
    <property type="protein sequence ID" value="GLI62461.1"/>
    <property type="molecule type" value="Genomic_DNA"/>
</dbReference>
<sequence length="760" mass="79997">MRGPVSQRFSRQATNEAWSRGSRCTCRAKRYIPPGKQRNIALDGDSSSRRKASTPRDRAPPGQDDLLRELNSGGVGWLRDEEEQDWGLDDVAEHAKARDQQQLQRFGSPSAADGPAPYHANDRDGRSSDSSGGGAGGTGRRHDGRHRRIDAANPKTHGSPLASGLASISTEGETAKDSGVFSDSRSRGLLNSKFQNVESAGGVKSVTAAAAAAAAVAPGSADVREVRGHAAEVSLGAASASTGTAIPESSKRLRGKGRTTVEMESSYARCNPEVVEALRLRGFAVRVRQRDGLTGDDMDDGGDEEKADGGDRTGRGRDLDLDSDLEGFGLSDEDDGLDLELKMDLVVAQELRDDGFQSRKVGYPGDARNGQGAQSDSRTDWYDGLAAAGFYVHSNAAGEVFLERTVRRKKMAAAVAAAAKAALPGLNSPTTAAAGATAAGSPPQPQPQPPPLSVPSLASLSGRPAIVKALQRLTTPQQVLDFVELSYSQWAANGYRLADMQSGKPVAAPSPAEAAHCLRALATTALRQGIGGWRCLELAAGQQAQGLAEALRVTPPRLLPEQASQQLMAEYFDVARRFWLDSAAEPIIGDPLVGRARSPRLAVTSVFPGVAGADDAVAAKLPQEPYEGPMNVQSGRISTSNQSHIPESVVAASPSSSPSPPPSPSPNAVQPPGPSSDDDEFPSRMVPMSPSSLSYDPLYDSLVAKYTAISRSKQLRELASGGSSQPQQQENNRSTINGHVVPTIAARTGQEKLVLAPQPL</sequence>
<gene>
    <name evidence="2" type="ORF">VaNZ11_005092</name>
</gene>
<feature type="region of interest" description="Disordered" evidence="1">
    <location>
        <begin position="715"/>
        <end position="739"/>
    </location>
</feature>
<feature type="region of interest" description="Disordered" evidence="1">
    <location>
        <begin position="235"/>
        <end position="259"/>
    </location>
</feature>
<dbReference type="Proteomes" id="UP001165090">
    <property type="component" value="Unassembled WGS sequence"/>
</dbReference>
<feature type="non-terminal residue" evidence="2">
    <location>
        <position position="760"/>
    </location>
</feature>
<feature type="compositionally biased region" description="Polar residues" evidence="1">
    <location>
        <begin position="721"/>
        <end position="737"/>
    </location>
</feature>
<feature type="compositionally biased region" description="Acidic residues" evidence="1">
    <location>
        <begin position="80"/>
        <end position="90"/>
    </location>
</feature>
<feature type="compositionally biased region" description="Polar residues" evidence="1">
    <location>
        <begin position="631"/>
        <end position="645"/>
    </location>
</feature>
<proteinExistence type="predicted"/>
<feature type="compositionally biased region" description="Low complexity" evidence="1">
    <location>
        <begin position="236"/>
        <end position="245"/>
    </location>
</feature>
<name>A0ABQ5RXY0_9CHLO</name>
<reference evidence="2 3" key="1">
    <citation type="journal article" date="2023" name="IScience">
        <title>Expanded male sex-determining region conserved during the evolution of homothallism in the green alga Volvox.</title>
        <authorList>
            <person name="Yamamoto K."/>
            <person name="Matsuzaki R."/>
            <person name="Mahakham W."/>
            <person name="Heman W."/>
            <person name="Sekimoto H."/>
            <person name="Kawachi M."/>
            <person name="Minakuchi Y."/>
            <person name="Toyoda A."/>
            <person name="Nozaki H."/>
        </authorList>
    </citation>
    <scope>NUCLEOTIDE SEQUENCE [LARGE SCALE GENOMIC DNA]</scope>
    <source>
        <strain evidence="2 3">NIES-4468</strain>
    </source>
</reference>
<feature type="compositionally biased region" description="Acidic residues" evidence="1">
    <location>
        <begin position="294"/>
        <end position="306"/>
    </location>
</feature>
<comment type="caution">
    <text evidence="2">The sequence shown here is derived from an EMBL/GenBank/DDBJ whole genome shotgun (WGS) entry which is preliminary data.</text>
</comment>